<feature type="non-terminal residue" evidence="1">
    <location>
        <position position="235"/>
    </location>
</feature>
<accession>A0ACB7ZYA1</accession>
<evidence type="ECO:0000313" key="1">
    <source>
        <dbReference type="EMBL" id="KAH7906005.1"/>
    </source>
</evidence>
<reference evidence="1" key="1">
    <citation type="journal article" date="2021" name="New Phytol.">
        <title>Evolutionary innovations through gain and loss of genes in the ectomycorrhizal Boletales.</title>
        <authorList>
            <person name="Wu G."/>
            <person name="Miyauchi S."/>
            <person name="Morin E."/>
            <person name="Kuo A."/>
            <person name="Drula E."/>
            <person name="Varga T."/>
            <person name="Kohler A."/>
            <person name="Feng B."/>
            <person name="Cao Y."/>
            <person name="Lipzen A."/>
            <person name="Daum C."/>
            <person name="Hundley H."/>
            <person name="Pangilinan J."/>
            <person name="Johnson J."/>
            <person name="Barry K."/>
            <person name="LaButti K."/>
            <person name="Ng V."/>
            <person name="Ahrendt S."/>
            <person name="Min B."/>
            <person name="Choi I.G."/>
            <person name="Park H."/>
            <person name="Plett J.M."/>
            <person name="Magnuson J."/>
            <person name="Spatafora J.W."/>
            <person name="Nagy L.G."/>
            <person name="Henrissat B."/>
            <person name="Grigoriev I.V."/>
            <person name="Yang Z.L."/>
            <person name="Xu J."/>
            <person name="Martin F.M."/>
        </authorList>
    </citation>
    <scope>NUCLEOTIDE SEQUENCE</scope>
    <source>
        <strain evidence="1">ATCC 28755</strain>
    </source>
</reference>
<evidence type="ECO:0000313" key="2">
    <source>
        <dbReference type="Proteomes" id="UP000790377"/>
    </source>
</evidence>
<dbReference type="EMBL" id="MU268085">
    <property type="protein sequence ID" value="KAH7906005.1"/>
    <property type="molecule type" value="Genomic_DNA"/>
</dbReference>
<organism evidence="1 2">
    <name type="scientific">Hygrophoropsis aurantiaca</name>
    <dbReference type="NCBI Taxonomy" id="72124"/>
    <lineage>
        <taxon>Eukaryota</taxon>
        <taxon>Fungi</taxon>
        <taxon>Dikarya</taxon>
        <taxon>Basidiomycota</taxon>
        <taxon>Agaricomycotina</taxon>
        <taxon>Agaricomycetes</taxon>
        <taxon>Agaricomycetidae</taxon>
        <taxon>Boletales</taxon>
        <taxon>Coniophorineae</taxon>
        <taxon>Hygrophoropsidaceae</taxon>
        <taxon>Hygrophoropsis</taxon>
    </lineage>
</organism>
<keyword evidence="2" id="KW-1185">Reference proteome</keyword>
<dbReference type="Proteomes" id="UP000790377">
    <property type="component" value="Unassembled WGS sequence"/>
</dbReference>
<comment type="caution">
    <text evidence="1">The sequence shown here is derived from an EMBL/GenBank/DDBJ whole genome shotgun (WGS) entry which is preliminary data.</text>
</comment>
<gene>
    <name evidence="1" type="ORF">BJ138DRAFT_1016877</name>
</gene>
<protein>
    <submittedName>
        <fullName evidence="1">Uncharacterized protein</fullName>
    </submittedName>
</protein>
<proteinExistence type="predicted"/>
<sequence>MEAACDPIVLPSVTRSSYQTQTAPNRELLSPPASLILKDSWPLERCVEAEMFSSFKGSFGVPSIHTSYTVEEDGKIQTTEKMVPDDAEFWNIFRDDSHGHQREVRNHQRILSRHKGARLDSAPGPRQLFESLIHSLLGHWNLFKGGWLHRDVSIGNILHLKEKVQCPAVTDFTCTKDITECIGMITDGDQAIKWRDSWRELATHRSGTLPFTSLRLLNAWQNSRVAVHTAIDDIE</sequence>
<name>A0ACB7ZYA1_9AGAM</name>